<dbReference type="InterPro" id="IPR029045">
    <property type="entry name" value="ClpP/crotonase-like_dom_sf"/>
</dbReference>
<comment type="caution">
    <text evidence="2">The sequence shown here is derived from an EMBL/GenBank/DDBJ whole genome shotgun (WGS) entry which is preliminary data.</text>
</comment>
<dbReference type="AlphaFoldDB" id="A0A937IE83"/>
<dbReference type="Gene3D" id="3.90.226.10">
    <property type="entry name" value="2-enoyl-CoA Hydratase, Chain A, domain 1"/>
    <property type="match status" value="1"/>
</dbReference>
<dbReference type="Pfam" id="PF00378">
    <property type="entry name" value="ECH_1"/>
    <property type="match status" value="1"/>
</dbReference>
<reference evidence="2" key="1">
    <citation type="submission" date="2020-10" db="EMBL/GenBank/DDBJ databases">
        <title>Microbiome of the Black Sea water column analyzed by genome centric metagenomics.</title>
        <authorList>
            <person name="Cabello-Yeves P.J."/>
            <person name="Callieri C."/>
            <person name="Picazo A."/>
            <person name="Mehrshad M."/>
            <person name="Haro-Moreno J.M."/>
            <person name="Roda-Garcia J."/>
            <person name="Dzembekova N."/>
            <person name="Slabakova V."/>
            <person name="Slabakova N."/>
            <person name="Moncheva S."/>
            <person name="Rodriguez-Valera F."/>
        </authorList>
    </citation>
    <scope>NUCLEOTIDE SEQUENCE</scope>
    <source>
        <strain evidence="2">BS307-5m-G50</strain>
    </source>
</reference>
<dbReference type="PANTHER" id="PTHR43684">
    <property type="match status" value="1"/>
</dbReference>
<dbReference type="InterPro" id="IPR001753">
    <property type="entry name" value="Enoyl-CoA_hydra/iso"/>
</dbReference>
<proteinExistence type="inferred from homology"/>
<protein>
    <submittedName>
        <fullName evidence="2">Enoyl-CoA hydratase/isomerase family protein</fullName>
    </submittedName>
</protein>
<dbReference type="Proteomes" id="UP000711391">
    <property type="component" value="Unassembled WGS sequence"/>
</dbReference>
<dbReference type="GO" id="GO:0003824">
    <property type="term" value="F:catalytic activity"/>
    <property type="evidence" value="ECO:0007669"/>
    <property type="project" value="UniProtKB-ARBA"/>
</dbReference>
<dbReference type="SUPFAM" id="SSF52096">
    <property type="entry name" value="ClpP/crotonase"/>
    <property type="match status" value="1"/>
</dbReference>
<name>A0A937IE83_9GAMM</name>
<sequence>MKFKTLLYKKEKSLLIVYLNRPEKLNAFNQLMLHELLEVFEEVDREDSIHALIISGSGKAFCAGADLSAGKNTFNSEFNNSRDYKESFNRDSGGILALRMYRCLKPILIACNGVSAGVGATLQLPADIRIASSETKFTFPFAKRGIAPDACSSWFLPKIVGISKALEWSYSGELIDADTAYKAGLVSYLVEHNDLMKFTKKIAQKLIADSSQVSVALTRQMMWTLSNTDSPYESHKIDSQIIESRGTSTDAFEGVESFLEKRKAKFPNKISKDMPSIFPWSINEFDKK</sequence>
<gene>
    <name evidence="2" type="ORF">ISQ64_04310</name>
</gene>
<dbReference type="InterPro" id="IPR051053">
    <property type="entry name" value="ECH/Chromodomain_protein"/>
</dbReference>
<accession>A0A937IE83</accession>
<dbReference type="EMBL" id="JADHQD010000030">
    <property type="protein sequence ID" value="MBL6818609.1"/>
    <property type="molecule type" value="Genomic_DNA"/>
</dbReference>
<organism evidence="2 3">
    <name type="scientific">SAR86 cluster bacterium</name>
    <dbReference type="NCBI Taxonomy" id="2030880"/>
    <lineage>
        <taxon>Bacteria</taxon>
        <taxon>Pseudomonadati</taxon>
        <taxon>Pseudomonadota</taxon>
        <taxon>Gammaproteobacteria</taxon>
        <taxon>SAR86 cluster</taxon>
    </lineage>
</organism>
<comment type="similarity">
    <text evidence="1">Belongs to the enoyl-CoA hydratase/isomerase family.</text>
</comment>
<evidence type="ECO:0000256" key="1">
    <source>
        <dbReference type="ARBA" id="ARBA00005254"/>
    </source>
</evidence>
<dbReference type="NCBIfam" id="NF006109">
    <property type="entry name" value="PRK08260.1"/>
    <property type="match status" value="1"/>
</dbReference>
<evidence type="ECO:0000313" key="3">
    <source>
        <dbReference type="Proteomes" id="UP000711391"/>
    </source>
</evidence>
<dbReference type="CDD" id="cd06558">
    <property type="entry name" value="crotonase-like"/>
    <property type="match status" value="1"/>
</dbReference>
<dbReference type="PANTHER" id="PTHR43684:SF4">
    <property type="entry name" value="ENOYL-COA HYDRATASE_ISOMERASE FAMILY PROTEIN (AFU_ORTHOLOGUE AFUA_1G01890)"/>
    <property type="match status" value="1"/>
</dbReference>
<evidence type="ECO:0000313" key="2">
    <source>
        <dbReference type="EMBL" id="MBL6818609.1"/>
    </source>
</evidence>